<evidence type="ECO:0000313" key="1">
    <source>
        <dbReference type="EMBL" id="QHS99038.1"/>
    </source>
</evidence>
<proteinExistence type="predicted"/>
<name>A0A6C0C5W5_9ZZZZ</name>
<protein>
    <submittedName>
        <fullName evidence="1">Uncharacterized protein</fullName>
    </submittedName>
</protein>
<dbReference type="EMBL" id="MN739334">
    <property type="protein sequence ID" value="QHS99038.1"/>
    <property type="molecule type" value="Genomic_DNA"/>
</dbReference>
<reference evidence="1" key="1">
    <citation type="journal article" date="2020" name="Nature">
        <title>Giant virus diversity and host interactions through global metagenomics.</title>
        <authorList>
            <person name="Schulz F."/>
            <person name="Roux S."/>
            <person name="Paez-Espino D."/>
            <person name="Jungbluth S."/>
            <person name="Walsh D.A."/>
            <person name="Denef V.J."/>
            <person name="McMahon K.D."/>
            <person name="Konstantinidis K.T."/>
            <person name="Eloe-Fadrosh E.A."/>
            <person name="Kyrpides N.C."/>
            <person name="Woyke T."/>
        </authorList>
    </citation>
    <scope>NUCLEOTIDE SEQUENCE</scope>
    <source>
        <strain evidence="1">GVMAG-M-3300020185-33</strain>
    </source>
</reference>
<accession>A0A6C0C5W5</accession>
<dbReference type="AlphaFoldDB" id="A0A6C0C5W5"/>
<sequence>MTSIFPGYYSYSLRIDTTTSFSTEVIDRFAALMPPDYYFFGHEIGNHTQKAKILHL</sequence>
<organism evidence="1">
    <name type="scientific">viral metagenome</name>
    <dbReference type="NCBI Taxonomy" id="1070528"/>
    <lineage>
        <taxon>unclassified sequences</taxon>
        <taxon>metagenomes</taxon>
        <taxon>organismal metagenomes</taxon>
    </lineage>
</organism>